<dbReference type="PROSITE" id="PS50056">
    <property type="entry name" value="TYR_PHOSPHATASE_2"/>
    <property type="match status" value="1"/>
</dbReference>
<dbReference type="AlphaFoldDB" id="A0A448XS93"/>
<feature type="domain" description="Tyrosine specific protein phosphatases" evidence="1">
    <location>
        <begin position="110"/>
        <end position="154"/>
    </location>
</feature>
<evidence type="ECO:0000313" key="3">
    <source>
        <dbReference type="Proteomes" id="UP000784294"/>
    </source>
</evidence>
<comment type="caution">
    <text evidence="2">The sequence shown here is derived from an EMBL/GenBank/DDBJ whole genome shotgun (WGS) entry which is preliminary data.</text>
</comment>
<proteinExistence type="predicted"/>
<dbReference type="SUPFAM" id="SSF52799">
    <property type="entry name" value="(Phosphotyrosine protein) phosphatases II"/>
    <property type="match status" value="1"/>
</dbReference>
<name>A0A448XS93_9PLAT</name>
<dbReference type="InterPro" id="IPR016130">
    <property type="entry name" value="Tyr_Pase_AS"/>
</dbReference>
<dbReference type="PANTHER" id="PTHR10367">
    <property type="entry name" value="MRNA-CAPPING ENZYME"/>
    <property type="match status" value="1"/>
</dbReference>
<dbReference type="GO" id="GO:0006370">
    <property type="term" value="P:7-methylguanosine mRNA capping"/>
    <property type="evidence" value="ECO:0007669"/>
    <property type="project" value="TreeGrafter"/>
</dbReference>
<dbReference type="Pfam" id="PF00782">
    <property type="entry name" value="DSPc"/>
    <property type="match status" value="1"/>
</dbReference>
<dbReference type="InterPro" id="IPR000340">
    <property type="entry name" value="Dual-sp_phosphatase_cat-dom"/>
</dbReference>
<dbReference type="Proteomes" id="UP000784294">
    <property type="component" value="Unassembled WGS sequence"/>
</dbReference>
<dbReference type="PANTHER" id="PTHR10367:SF17">
    <property type="entry name" value="MRNA-CAPPING ENZYME"/>
    <property type="match status" value="1"/>
</dbReference>
<evidence type="ECO:0000313" key="2">
    <source>
        <dbReference type="EMBL" id="VEL43749.1"/>
    </source>
</evidence>
<gene>
    <name evidence="2" type="ORF">PXEA_LOCUS37189</name>
</gene>
<dbReference type="InterPro" id="IPR029021">
    <property type="entry name" value="Prot-tyrosine_phosphatase-like"/>
</dbReference>
<dbReference type="EMBL" id="CAAALY010284797">
    <property type="protein sequence ID" value="VEL43749.1"/>
    <property type="molecule type" value="Genomic_DNA"/>
</dbReference>
<organism evidence="2 3">
    <name type="scientific">Protopolystoma xenopodis</name>
    <dbReference type="NCBI Taxonomy" id="117903"/>
    <lineage>
        <taxon>Eukaryota</taxon>
        <taxon>Metazoa</taxon>
        <taxon>Spiralia</taxon>
        <taxon>Lophotrochozoa</taxon>
        <taxon>Platyhelminthes</taxon>
        <taxon>Monogenea</taxon>
        <taxon>Polyopisthocotylea</taxon>
        <taxon>Polystomatidea</taxon>
        <taxon>Polystomatidae</taxon>
        <taxon>Protopolystoma</taxon>
    </lineage>
</organism>
<dbReference type="OrthoDB" id="200924at2759"/>
<dbReference type="Gene3D" id="3.90.190.10">
    <property type="entry name" value="Protein tyrosine phosphatase superfamily"/>
    <property type="match status" value="1"/>
</dbReference>
<dbReference type="PROSITE" id="PS00383">
    <property type="entry name" value="TYR_PHOSPHATASE_1"/>
    <property type="match status" value="1"/>
</dbReference>
<keyword evidence="3" id="KW-1185">Reference proteome</keyword>
<dbReference type="InterPro" id="IPR051029">
    <property type="entry name" value="mRNA_Capping_Enz/RNA_Phosphat"/>
</dbReference>
<protein>
    <recommendedName>
        <fullName evidence="1">Tyrosine specific protein phosphatases domain-containing protein</fullName>
    </recommendedName>
</protein>
<evidence type="ECO:0000259" key="1">
    <source>
        <dbReference type="PROSITE" id="PS50056"/>
    </source>
</evidence>
<dbReference type="GO" id="GO:0004484">
    <property type="term" value="F:mRNA guanylyltransferase activity"/>
    <property type="evidence" value="ECO:0007669"/>
    <property type="project" value="TreeGrafter"/>
</dbReference>
<dbReference type="InterPro" id="IPR000387">
    <property type="entry name" value="Tyr_Pase_dom"/>
</dbReference>
<reference evidence="2" key="1">
    <citation type="submission" date="2018-11" db="EMBL/GenBank/DDBJ databases">
        <authorList>
            <consortium name="Pathogen Informatics"/>
        </authorList>
    </citation>
    <scope>NUCLEOTIDE SEQUENCE</scope>
</reference>
<accession>A0A448XS93</accession>
<sequence>MYDFLVFYSKVSMIPPRWINCPPIGDMILDTFIPFKTPLNDSYVRFLDESQIFDVETLASYTESYQLGMVVDLTKTRRYYNQKEVEVRNWKYMKINCKGNEETPTEDQVAYFINIVRRFQNFDKLRKIGVHCTHGFNRTGFMICAYLVEELQYR</sequence>